<dbReference type="Proteomes" id="UP001604336">
    <property type="component" value="Unassembled WGS sequence"/>
</dbReference>
<accession>A0ABD1RDP2</accession>
<protein>
    <submittedName>
        <fullName evidence="1">Uncharacterized protein</fullName>
    </submittedName>
</protein>
<evidence type="ECO:0000313" key="2">
    <source>
        <dbReference type="Proteomes" id="UP001604336"/>
    </source>
</evidence>
<organism evidence="1 2">
    <name type="scientific">Abeliophyllum distichum</name>
    <dbReference type="NCBI Taxonomy" id="126358"/>
    <lineage>
        <taxon>Eukaryota</taxon>
        <taxon>Viridiplantae</taxon>
        <taxon>Streptophyta</taxon>
        <taxon>Embryophyta</taxon>
        <taxon>Tracheophyta</taxon>
        <taxon>Spermatophyta</taxon>
        <taxon>Magnoliopsida</taxon>
        <taxon>eudicotyledons</taxon>
        <taxon>Gunneridae</taxon>
        <taxon>Pentapetalae</taxon>
        <taxon>asterids</taxon>
        <taxon>lamiids</taxon>
        <taxon>Lamiales</taxon>
        <taxon>Oleaceae</taxon>
        <taxon>Forsythieae</taxon>
        <taxon>Abeliophyllum</taxon>
    </lineage>
</organism>
<proteinExistence type="predicted"/>
<reference evidence="2" key="1">
    <citation type="submission" date="2024-07" db="EMBL/GenBank/DDBJ databases">
        <title>Two chromosome-level genome assemblies of Korean endemic species Abeliophyllum distichum and Forsythia ovata (Oleaceae).</title>
        <authorList>
            <person name="Jang H."/>
        </authorList>
    </citation>
    <scope>NUCLEOTIDE SEQUENCE [LARGE SCALE GENOMIC DNA]</scope>
</reference>
<keyword evidence="2" id="KW-1185">Reference proteome</keyword>
<dbReference type="AlphaFoldDB" id="A0ABD1RDP2"/>
<name>A0ABD1RDP2_9LAMI</name>
<comment type="caution">
    <text evidence="1">The sequence shown here is derived from an EMBL/GenBank/DDBJ whole genome shotgun (WGS) entry which is preliminary data.</text>
</comment>
<dbReference type="EMBL" id="JBFOLK010000009">
    <property type="protein sequence ID" value="KAL2486537.1"/>
    <property type="molecule type" value="Genomic_DNA"/>
</dbReference>
<evidence type="ECO:0000313" key="1">
    <source>
        <dbReference type="EMBL" id="KAL2486537.1"/>
    </source>
</evidence>
<sequence length="150" mass="17360">MLPTLTSVQKRLKMISSYLFYVAWLRSIIKGHQSPNEYRTVCAAVDHLAADRYRDYKLKVHNHFKEHRPSRPYSKLSAEDWHMCIYFFTSPTFVEWSSKNKANRDKNTRACKGRRASLPCVTISGAPRPSSGRALLRNFELFTPFGMTIG</sequence>
<gene>
    <name evidence="1" type="ORF">Adt_31293</name>
</gene>